<dbReference type="Proteomes" id="UP000075886">
    <property type="component" value="Unassembled WGS sequence"/>
</dbReference>
<evidence type="ECO:0000259" key="2">
    <source>
        <dbReference type="Pfam" id="PF05267"/>
    </source>
</evidence>
<evidence type="ECO:0000313" key="4">
    <source>
        <dbReference type="Proteomes" id="UP000075886"/>
    </source>
</evidence>
<accession>A0A182Q280</accession>
<dbReference type="EnsemblMetazoa" id="AFAF001634-RA">
    <property type="protein sequence ID" value="AFAF001634-PA"/>
    <property type="gene ID" value="AFAF001634"/>
</dbReference>
<keyword evidence="4" id="KW-1185">Reference proteome</keyword>
<feature type="domain" description="Protein TsetseEP" evidence="2">
    <location>
        <begin position="362"/>
        <end position="477"/>
    </location>
</feature>
<evidence type="ECO:0000256" key="1">
    <source>
        <dbReference type="SAM" id="SignalP"/>
    </source>
</evidence>
<proteinExistence type="predicted"/>
<dbReference type="EMBL" id="AXCN02000547">
    <property type="status" value="NOT_ANNOTATED_CDS"/>
    <property type="molecule type" value="Genomic_DNA"/>
</dbReference>
<reference evidence="3" key="2">
    <citation type="submission" date="2020-05" db="UniProtKB">
        <authorList>
            <consortium name="EnsemblMetazoa"/>
        </authorList>
    </citation>
    <scope>IDENTIFICATION</scope>
    <source>
        <strain evidence="3">FAR1</strain>
    </source>
</reference>
<organism evidence="3 4">
    <name type="scientific">Anopheles farauti</name>
    <dbReference type="NCBI Taxonomy" id="69004"/>
    <lineage>
        <taxon>Eukaryota</taxon>
        <taxon>Metazoa</taxon>
        <taxon>Ecdysozoa</taxon>
        <taxon>Arthropoda</taxon>
        <taxon>Hexapoda</taxon>
        <taxon>Insecta</taxon>
        <taxon>Pterygota</taxon>
        <taxon>Neoptera</taxon>
        <taxon>Endopterygota</taxon>
        <taxon>Diptera</taxon>
        <taxon>Nematocera</taxon>
        <taxon>Culicoidea</taxon>
        <taxon>Culicidae</taxon>
        <taxon>Anophelinae</taxon>
        <taxon>Anopheles</taxon>
    </lineage>
</organism>
<reference evidence="4" key="1">
    <citation type="submission" date="2014-01" db="EMBL/GenBank/DDBJ databases">
        <title>The Genome Sequence of Anopheles farauti FAR1 (V2).</title>
        <authorList>
            <consortium name="The Broad Institute Genomics Platform"/>
            <person name="Neafsey D.E."/>
            <person name="Besansky N."/>
            <person name="Howell P."/>
            <person name="Walton C."/>
            <person name="Young S.K."/>
            <person name="Zeng Q."/>
            <person name="Gargeya S."/>
            <person name="Fitzgerald M."/>
            <person name="Haas B."/>
            <person name="Abouelleil A."/>
            <person name="Allen A.W."/>
            <person name="Alvarado L."/>
            <person name="Arachchi H.M."/>
            <person name="Berlin A.M."/>
            <person name="Chapman S.B."/>
            <person name="Gainer-Dewar J."/>
            <person name="Goldberg J."/>
            <person name="Griggs A."/>
            <person name="Gujja S."/>
            <person name="Hansen M."/>
            <person name="Howarth C."/>
            <person name="Imamovic A."/>
            <person name="Ireland A."/>
            <person name="Larimer J."/>
            <person name="McCowan C."/>
            <person name="Murphy C."/>
            <person name="Pearson M."/>
            <person name="Poon T.W."/>
            <person name="Priest M."/>
            <person name="Roberts A."/>
            <person name="Saif S."/>
            <person name="Shea T."/>
            <person name="Sisk P."/>
            <person name="Sykes S."/>
            <person name="Wortman J."/>
            <person name="Nusbaum C."/>
            <person name="Birren B."/>
        </authorList>
    </citation>
    <scope>NUCLEOTIDE SEQUENCE [LARGE SCALE GENOMIC DNA]</scope>
    <source>
        <strain evidence="4">FAR1</strain>
    </source>
</reference>
<dbReference type="InterPro" id="IPR007931">
    <property type="entry name" value="TsetseEP"/>
</dbReference>
<evidence type="ECO:0000313" key="3">
    <source>
        <dbReference type="EnsemblMetazoa" id="AFAF001634-PA"/>
    </source>
</evidence>
<sequence>MGVSIVALCVLSLLQLSRAEPRPEFALGAPVPNTGRVGTALTEANGIISVVKEATVGFTFTSELTLLPDVLTIVRNVATEFQTRASAILTTLTALAADTSGNVNDMFGAAQQAVASASSYADETLPGVINPLVLLIGTPLVEKFQDSFEFIAKPLQALGLVLADMKAGAVAAIAEAGGSSASVTPAIVSRNLGRPLLNRLIVALHQLRASVPVLKYTVDSTVEGLAIADQYLVNLSDKVDSVIGEKSGLAADLDMIAQAIGTTITGQMTTVGTSLATVASDYGTLTNVATAASATGLGTVLAQFGGNLAELAAKTPSLPTVLDSLKEALMDVYDVAAQLYFIYDSDLVNALITRLVANDKYSQYCFYKYKDQLHVLLETISIEAKQCIDKETQRLEYYRKTIELMLGLLFYDFEDITGDLTVCNTISDPANLEECAAALLAAYTNLEEAFGDMFTLGYNTVSHEITASRNRLKICMAISQSELASTEIPRLVQRIHACAELGPLQEDD</sequence>
<keyword evidence="1" id="KW-0732">Signal</keyword>
<feature type="signal peptide" evidence="1">
    <location>
        <begin position="1"/>
        <end position="19"/>
    </location>
</feature>
<dbReference type="Pfam" id="PF05267">
    <property type="entry name" value="DUF725"/>
    <property type="match status" value="1"/>
</dbReference>
<dbReference type="AlphaFoldDB" id="A0A182Q280"/>
<name>A0A182Q280_9DIPT</name>
<feature type="chain" id="PRO_5008132089" description="Protein TsetseEP domain-containing protein" evidence="1">
    <location>
        <begin position="20"/>
        <end position="508"/>
    </location>
</feature>
<protein>
    <recommendedName>
        <fullName evidence="2">Protein TsetseEP domain-containing protein</fullName>
    </recommendedName>
</protein>
<dbReference type="VEuPathDB" id="VectorBase:AFAF001634"/>